<protein>
    <submittedName>
        <fullName evidence="3">Spore maturation protein SpmA</fullName>
    </submittedName>
</protein>
<feature type="transmembrane region" description="Helical" evidence="1">
    <location>
        <begin position="142"/>
        <end position="162"/>
    </location>
</feature>
<keyword evidence="1" id="KW-1133">Transmembrane helix</keyword>
<reference evidence="3 4" key="1">
    <citation type="submission" date="2016-10" db="EMBL/GenBank/DDBJ databases">
        <authorList>
            <person name="de Groot N.N."/>
        </authorList>
    </citation>
    <scope>NUCLEOTIDE SEQUENCE [LARGE SCALE GENOMIC DNA]</scope>
    <source>
        <strain evidence="3 4">MP1X4</strain>
    </source>
</reference>
<feature type="transmembrane region" description="Helical" evidence="1">
    <location>
        <begin position="236"/>
        <end position="257"/>
    </location>
</feature>
<dbReference type="Pfam" id="PF07670">
    <property type="entry name" value="Gate"/>
    <property type="match status" value="1"/>
</dbReference>
<dbReference type="InterPro" id="IPR011415">
    <property type="entry name" value="SpmA_SpmB"/>
</dbReference>
<evidence type="ECO:0000313" key="4">
    <source>
        <dbReference type="Proteomes" id="UP000199679"/>
    </source>
</evidence>
<keyword evidence="1" id="KW-0472">Membrane</keyword>
<dbReference type="PIRSF" id="PIRSF036542">
    <property type="entry name" value="SpmA_SpmB"/>
    <property type="match status" value="1"/>
</dbReference>
<dbReference type="PANTHER" id="PTHR35793:SF2">
    <property type="entry name" value="INNER MEMBRANE PROTEIN YJIG"/>
    <property type="match status" value="1"/>
</dbReference>
<feature type="domain" description="Nucleoside transporter/FeoB GTPase Gate" evidence="2">
    <location>
        <begin position="51"/>
        <end position="160"/>
    </location>
</feature>
<keyword evidence="1" id="KW-0812">Transmembrane</keyword>
<dbReference type="InterPro" id="IPR011642">
    <property type="entry name" value="Gate_dom"/>
</dbReference>
<feature type="transmembrane region" description="Helical" evidence="1">
    <location>
        <begin position="277"/>
        <end position="295"/>
    </location>
</feature>
<dbReference type="STRING" id="652787.SAMN05216490_1763"/>
<dbReference type="PANTHER" id="PTHR35793">
    <property type="entry name" value="INNER MEMBRANE PROTEIN YJIG"/>
    <property type="match status" value="1"/>
</dbReference>
<accession>A0A1H1UUD8</accession>
<evidence type="ECO:0000256" key="1">
    <source>
        <dbReference type="SAM" id="Phobius"/>
    </source>
</evidence>
<evidence type="ECO:0000313" key="3">
    <source>
        <dbReference type="EMBL" id="SDS76208.1"/>
    </source>
</evidence>
<feature type="transmembrane region" description="Helical" evidence="1">
    <location>
        <begin position="45"/>
        <end position="63"/>
    </location>
</feature>
<proteinExistence type="predicted"/>
<dbReference type="InterPro" id="IPR052549">
    <property type="entry name" value="SpmB"/>
</dbReference>
<feature type="transmembrane region" description="Helical" evidence="1">
    <location>
        <begin position="174"/>
        <end position="193"/>
    </location>
</feature>
<feature type="transmembrane region" description="Helical" evidence="1">
    <location>
        <begin position="5"/>
        <end position="25"/>
    </location>
</feature>
<dbReference type="EMBL" id="LT629740">
    <property type="protein sequence ID" value="SDS76208.1"/>
    <property type="molecule type" value="Genomic_DNA"/>
</dbReference>
<organism evidence="3 4">
    <name type="scientific">Mucilaginibacter mallensis</name>
    <dbReference type="NCBI Taxonomy" id="652787"/>
    <lineage>
        <taxon>Bacteria</taxon>
        <taxon>Pseudomonadati</taxon>
        <taxon>Bacteroidota</taxon>
        <taxon>Sphingobacteriia</taxon>
        <taxon>Sphingobacteriales</taxon>
        <taxon>Sphingobacteriaceae</taxon>
        <taxon>Mucilaginibacter</taxon>
    </lineage>
</organism>
<dbReference type="AlphaFoldDB" id="A0A1H1UUD8"/>
<keyword evidence="4" id="KW-1185">Reference proteome</keyword>
<dbReference type="GO" id="GO:0005886">
    <property type="term" value="C:plasma membrane"/>
    <property type="evidence" value="ECO:0007669"/>
    <property type="project" value="TreeGrafter"/>
</dbReference>
<feature type="transmembrane region" description="Helical" evidence="1">
    <location>
        <begin position="205"/>
        <end position="224"/>
    </location>
</feature>
<gene>
    <name evidence="3" type="ORF">SAMN05216490_1763</name>
</gene>
<feature type="transmembrane region" description="Helical" evidence="1">
    <location>
        <begin position="391"/>
        <end position="411"/>
    </location>
</feature>
<evidence type="ECO:0000259" key="2">
    <source>
        <dbReference type="Pfam" id="PF07670"/>
    </source>
</evidence>
<sequence>MVLNYIWIFFFLIAFIIGLVKLIFFGDTDIFKLMAEGTFESAQSAVMTIALPLVGIMSLWLGFMKIGEKAGAVNFLSRIVGPFFNRLFPEVPKNHPAVGQMMMNFSANLLGLDNAATPLGLKAMEGLQELNTDKDTASNSQIMFLVLHASGLTILPIAIIAQRAIFHSKDPTDIFIPCIVATYAATLAGLIVVSIKQKINLFDRVVLSWLLSITGVIALVIWYFAKFLNHTQVSEISGVFSNLVYLIIPVIFIVGAVRKKINVFDAFIEGAKEGFDVSVKIIPYLVGLLVAVSLFRTCGALDYLSAGFKWFFGHFDMDTRFTDVLPIAFIRPLSGSGARALMLDNLKIHGPDGFLGHISSVLYGTADTTFYIVALYFGIVNIKKTRYTIPAMLIADFVGIVTAIYMSYLFFGNLR</sequence>
<name>A0A1H1UUD8_MUCMA</name>
<feature type="transmembrane region" description="Helical" evidence="1">
    <location>
        <begin position="361"/>
        <end position="379"/>
    </location>
</feature>
<dbReference type="RefSeq" id="WP_091371331.1">
    <property type="nucleotide sequence ID" value="NZ_LT629740.1"/>
</dbReference>
<dbReference type="Proteomes" id="UP000199679">
    <property type="component" value="Chromosome I"/>
</dbReference>
<dbReference type="OrthoDB" id="9805623at2"/>